<evidence type="ECO:0000256" key="2">
    <source>
        <dbReference type="ARBA" id="ARBA00013164"/>
    </source>
</evidence>
<dbReference type="Pfam" id="PF13603">
    <property type="entry name" value="tRNA-synt_1_2"/>
    <property type="match status" value="1"/>
</dbReference>
<dbReference type="Gene3D" id="3.90.740.10">
    <property type="entry name" value="Valyl/Leucyl/Isoleucyl-tRNA synthetase, editing domain"/>
    <property type="match status" value="1"/>
</dbReference>
<evidence type="ECO:0000256" key="4">
    <source>
        <dbReference type="ARBA" id="ARBA00022741"/>
    </source>
</evidence>
<keyword evidence="4" id="KW-0547">Nucleotide-binding</keyword>
<feature type="domain" description="Leucyl-tRNA synthetase editing" evidence="8">
    <location>
        <begin position="3"/>
        <end position="71"/>
    </location>
</feature>
<dbReference type="Proteomes" id="UP001365781">
    <property type="component" value="Unassembled WGS sequence"/>
</dbReference>
<accession>A0ABU8GWQ4</accession>
<dbReference type="SUPFAM" id="SSF50677">
    <property type="entry name" value="ValRS/IleRS/LeuRS editing domain"/>
    <property type="match status" value="1"/>
</dbReference>
<evidence type="ECO:0000313" key="10">
    <source>
        <dbReference type="Proteomes" id="UP001365781"/>
    </source>
</evidence>
<keyword evidence="5" id="KW-0067">ATP-binding</keyword>
<comment type="caution">
    <text evidence="9">The sequence shown here is derived from an EMBL/GenBank/DDBJ whole genome shotgun (WGS) entry which is preliminary data.</text>
</comment>
<protein>
    <recommendedName>
        <fullName evidence="2">leucine--tRNA ligase</fullName>
        <ecNumber evidence="2">6.1.1.4</ecNumber>
    </recommendedName>
</protein>
<evidence type="ECO:0000256" key="7">
    <source>
        <dbReference type="ARBA" id="ARBA00023146"/>
    </source>
</evidence>
<keyword evidence="6" id="KW-0648">Protein biosynthesis</keyword>
<dbReference type="InterPro" id="IPR002302">
    <property type="entry name" value="Leu-tRNA-ligase"/>
</dbReference>
<comment type="similarity">
    <text evidence="1">Belongs to the class-I aminoacyl-tRNA synthetase family.</text>
</comment>
<evidence type="ECO:0000256" key="5">
    <source>
        <dbReference type="ARBA" id="ARBA00022840"/>
    </source>
</evidence>
<dbReference type="EMBL" id="JBBAYM010000859">
    <property type="protein sequence ID" value="MEI5617617.1"/>
    <property type="molecule type" value="Genomic_DNA"/>
</dbReference>
<dbReference type="PANTHER" id="PTHR43740:SF2">
    <property type="entry name" value="LEUCINE--TRNA LIGASE, MITOCHONDRIAL"/>
    <property type="match status" value="1"/>
</dbReference>
<dbReference type="PANTHER" id="PTHR43740">
    <property type="entry name" value="LEUCYL-TRNA SYNTHETASE"/>
    <property type="match status" value="1"/>
</dbReference>
<evidence type="ECO:0000256" key="6">
    <source>
        <dbReference type="ARBA" id="ARBA00022917"/>
    </source>
</evidence>
<proteinExistence type="inferred from homology"/>
<dbReference type="InterPro" id="IPR009008">
    <property type="entry name" value="Val/Leu/Ile-tRNA-synth_edit"/>
</dbReference>
<dbReference type="InterPro" id="IPR025709">
    <property type="entry name" value="Leu_tRNA-synth_edit"/>
</dbReference>
<feature type="non-terminal residue" evidence="9">
    <location>
        <position position="73"/>
    </location>
</feature>
<organism evidence="9 10">
    <name type="scientific">Streptomyces brasiliscabiei</name>
    <dbReference type="NCBI Taxonomy" id="2736302"/>
    <lineage>
        <taxon>Bacteria</taxon>
        <taxon>Bacillati</taxon>
        <taxon>Actinomycetota</taxon>
        <taxon>Actinomycetes</taxon>
        <taxon>Kitasatosporales</taxon>
        <taxon>Streptomycetaceae</taxon>
        <taxon>Streptomyces</taxon>
    </lineage>
</organism>
<evidence type="ECO:0000256" key="1">
    <source>
        <dbReference type="ARBA" id="ARBA00005594"/>
    </source>
</evidence>
<sequence>MQENWIGRSVGARVFFTIEGRSEPLEIFTTRPDTLFGAAFVAISPNHPLAAELAADRPEIADFIAECNRTGTS</sequence>
<reference evidence="9 10" key="1">
    <citation type="submission" date="2024-03" db="EMBL/GenBank/DDBJ databases">
        <title>First Report of Pectobacterium brasiliscabiei causing potato scab in china.</title>
        <authorList>
            <person name="Handique U."/>
        </authorList>
    </citation>
    <scope>NUCLEOTIDE SEQUENCE [LARGE SCALE GENOMIC DNA]</scope>
    <source>
        <strain evidence="9 10">ZRIMU1503</strain>
    </source>
</reference>
<dbReference type="RefSeq" id="WP_336559431.1">
    <property type="nucleotide sequence ID" value="NZ_JBBAYM010000859.1"/>
</dbReference>
<name>A0ABU8GWQ4_9ACTN</name>
<evidence type="ECO:0000313" key="9">
    <source>
        <dbReference type="EMBL" id="MEI5617617.1"/>
    </source>
</evidence>
<keyword evidence="7" id="KW-0030">Aminoacyl-tRNA synthetase</keyword>
<evidence type="ECO:0000256" key="3">
    <source>
        <dbReference type="ARBA" id="ARBA00022598"/>
    </source>
</evidence>
<keyword evidence="10" id="KW-1185">Reference proteome</keyword>
<evidence type="ECO:0000259" key="8">
    <source>
        <dbReference type="Pfam" id="PF13603"/>
    </source>
</evidence>
<keyword evidence="3" id="KW-0436">Ligase</keyword>
<gene>
    <name evidence="9" type="ORF">WB403_51890</name>
</gene>
<dbReference type="EC" id="6.1.1.4" evidence="2"/>